<dbReference type="EMBL" id="CP000112">
    <property type="protein sequence ID" value="ABB40571.1"/>
    <property type="molecule type" value="Genomic_DNA"/>
</dbReference>
<evidence type="ECO:0000313" key="3">
    <source>
        <dbReference type="EMBL" id="ABB40571.1"/>
    </source>
</evidence>
<dbReference type="SUPFAM" id="SSF46955">
    <property type="entry name" value="Putative DNA-binding domain"/>
    <property type="match status" value="1"/>
</dbReference>
<evidence type="ECO:0000259" key="2">
    <source>
        <dbReference type="Pfam" id="PF13411"/>
    </source>
</evidence>
<feature type="compositionally biased region" description="Basic and acidic residues" evidence="1">
    <location>
        <begin position="87"/>
        <end position="106"/>
    </location>
</feature>
<keyword evidence="4" id="KW-1185">Reference proteome</keyword>
<feature type="domain" description="HTH merR-type" evidence="2">
    <location>
        <begin position="7"/>
        <end position="74"/>
    </location>
</feature>
<dbReference type="GO" id="GO:0006355">
    <property type="term" value="P:regulation of DNA-templated transcription"/>
    <property type="evidence" value="ECO:0007669"/>
    <property type="project" value="InterPro"/>
</dbReference>
<dbReference type="InterPro" id="IPR000551">
    <property type="entry name" value="MerR-type_HTH_dom"/>
</dbReference>
<dbReference type="Proteomes" id="UP000002710">
    <property type="component" value="Chromosome"/>
</dbReference>
<dbReference type="Gene3D" id="1.10.1660.10">
    <property type="match status" value="1"/>
</dbReference>
<dbReference type="eggNOG" id="COG0789">
    <property type="taxonomic scope" value="Bacteria"/>
</dbReference>
<reference evidence="3 4" key="1">
    <citation type="journal article" date="2011" name="J. Bacteriol.">
        <title>Complete genome sequence and updated annotation of Desulfovibrio alaskensis G20.</title>
        <authorList>
            <person name="Hauser L.J."/>
            <person name="Land M.L."/>
            <person name="Brown S.D."/>
            <person name="Larimer F."/>
            <person name="Keller K.L."/>
            <person name="Rapp-Giles B.J."/>
            <person name="Price M.N."/>
            <person name="Lin M."/>
            <person name="Bruce D.C."/>
            <person name="Detter J.C."/>
            <person name="Tapia R."/>
            <person name="Han C.S."/>
            <person name="Goodwin L.A."/>
            <person name="Cheng J.F."/>
            <person name="Pitluck S."/>
            <person name="Copeland A."/>
            <person name="Lucas S."/>
            <person name="Nolan M."/>
            <person name="Lapidus A.L."/>
            <person name="Palumbo A.V."/>
            <person name="Wall J.D."/>
        </authorList>
    </citation>
    <scope>NUCLEOTIDE SEQUENCE [LARGE SCALE GENOMIC DNA]</scope>
    <source>
        <strain evidence="4">ATCC BAA 1058 / DSM 17464 / G20</strain>
    </source>
</reference>
<dbReference type="HOGENOM" id="CLU_830866_0_0_7"/>
<evidence type="ECO:0000313" key="4">
    <source>
        <dbReference type="Proteomes" id="UP000002710"/>
    </source>
</evidence>
<dbReference type="Pfam" id="PF13411">
    <property type="entry name" value="MerR_1"/>
    <property type="match status" value="1"/>
</dbReference>
<dbReference type="InterPro" id="IPR009061">
    <property type="entry name" value="DNA-bd_dom_put_sf"/>
</dbReference>
<name>Q30US5_OLEA2</name>
<feature type="region of interest" description="Disordered" evidence="1">
    <location>
        <begin position="79"/>
        <end position="106"/>
    </location>
</feature>
<proteinExistence type="predicted"/>
<dbReference type="RefSeq" id="WP_011369418.1">
    <property type="nucleotide sequence ID" value="NC_007519.1"/>
</dbReference>
<dbReference type="STRING" id="207559.Dde_3779"/>
<accession>Q30US5</accession>
<dbReference type="KEGG" id="dde:Dde_3779"/>
<gene>
    <name evidence="3" type="ordered locus">Dde_3779</name>
</gene>
<sequence>MTDRNLTHKELSAMLGVSETTIKSYRRKFPGCIPVASKGKPIRFTPEAGTVCVRIRDMFNLGMSVEEVRSRLAQEFGWIDEAPQQKQQDEPKNRRPDEPARRTELSHDFSASVSNLAKSMVALTQQQASMLQRLQNIEEMLRQLGLSGPVERKPLQATLGPEWDDRFERMQQAMEIMAQTVTGLRRQVTDLRPAPVAQVPAGTAPQPSGTADAEDAPAHTTDTMPQAEDSAGDEQMFAAVQAVSPGRSDPPRRVMILPLVFQSSRGEYLGVAGKARGRFSANDLKALLAMTFFPPERYTQQWEQDGNGWWLLLTQPESATPREFAIYMEETVTPRGNTVALVLRLAVNGEEQHPVELHNFISEMQGE</sequence>
<dbReference type="GO" id="GO:0003677">
    <property type="term" value="F:DNA binding"/>
    <property type="evidence" value="ECO:0007669"/>
    <property type="project" value="InterPro"/>
</dbReference>
<evidence type="ECO:0000256" key="1">
    <source>
        <dbReference type="SAM" id="MobiDB-lite"/>
    </source>
</evidence>
<protein>
    <submittedName>
        <fullName evidence="3">MerR family transcriptional regulator</fullName>
    </submittedName>
</protein>
<organism evidence="3 4">
    <name type="scientific">Oleidesulfovibrio alaskensis (strain ATCC BAA-1058 / DSM 17464 / G20)</name>
    <name type="common">Desulfovibrio alaskensis</name>
    <dbReference type="NCBI Taxonomy" id="207559"/>
    <lineage>
        <taxon>Bacteria</taxon>
        <taxon>Pseudomonadati</taxon>
        <taxon>Thermodesulfobacteriota</taxon>
        <taxon>Desulfovibrionia</taxon>
        <taxon>Desulfovibrionales</taxon>
        <taxon>Desulfovibrionaceae</taxon>
        <taxon>Oleidesulfovibrio</taxon>
    </lineage>
</organism>
<dbReference type="AlphaFoldDB" id="Q30US5"/>
<feature type="region of interest" description="Disordered" evidence="1">
    <location>
        <begin position="195"/>
        <end position="231"/>
    </location>
</feature>